<proteinExistence type="predicted"/>
<accession>A0A9W8QC13</accession>
<dbReference type="EMBL" id="JAJHUN010000008">
    <property type="protein sequence ID" value="KAJ4153275.1"/>
    <property type="molecule type" value="Genomic_DNA"/>
</dbReference>
<name>A0A9W8QC13_AKAMU</name>
<sequence length="102" mass="10864">MQELAKKHIVHTVHHDRGGLASSFSVNCGEFSMAQLSGHPSVPPPLVVPTSTVAFLVASCVALTGGAGRSAVRLDGSTRRHRISCPSLTSHLRQYQSSPFFP</sequence>
<gene>
    <name evidence="1" type="ORF">LMH87_009770</name>
</gene>
<organism evidence="1 2">
    <name type="scientific">Akanthomyces muscarius</name>
    <name type="common">Entomopathogenic fungus</name>
    <name type="synonym">Lecanicillium muscarium</name>
    <dbReference type="NCBI Taxonomy" id="2231603"/>
    <lineage>
        <taxon>Eukaryota</taxon>
        <taxon>Fungi</taxon>
        <taxon>Dikarya</taxon>
        <taxon>Ascomycota</taxon>
        <taxon>Pezizomycotina</taxon>
        <taxon>Sordariomycetes</taxon>
        <taxon>Hypocreomycetidae</taxon>
        <taxon>Hypocreales</taxon>
        <taxon>Cordycipitaceae</taxon>
        <taxon>Akanthomyces</taxon>
    </lineage>
</organism>
<comment type="caution">
    <text evidence="1">The sequence shown here is derived from an EMBL/GenBank/DDBJ whole genome shotgun (WGS) entry which is preliminary data.</text>
</comment>
<dbReference type="KEGG" id="amus:LMH87_009770"/>
<evidence type="ECO:0000313" key="1">
    <source>
        <dbReference type="EMBL" id="KAJ4153275.1"/>
    </source>
</evidence>
<dbReference type="RefSeq" id="XP_056053933.1">
    <property type="nucleotide sequence ID" value="XM_056196824.1"/>
</dbReference>
<reference evidence="1" key="1">
    <citation type="journal article" date="2023" name="Access Microbiol">
        <title>De-novo genome assembly for Akanthomyces muscarius, a biocontrol agent of insect agricultural pests.</title>
        <authorList>
            <person name="Erdos Z."/>
            <person name="Studholme D.J."/>
            <person name="Raymond B."/>
            <person name="Sharma M."/>
        </authorList>
    </citation>
    <scope>NUCLEOTIDE SEQUENCE</scope>
    <source>
        <strain evidence="1">Ve6</strain>
    </source>
</reference>
<dbReference type="AlphaFoldDB" id="A0A9W8QC13"/>
<evidence type="ECO:0000313" key="2">
    <source>
        <dbReference type="Proteomes" id="UP001144673"/>
    </source>
</evidence>
<keyword evidence="2" id="KW-1185">Reference proteome</keyword>
<dbReference type="Proteomes" id="UP001144673">
    <property type="component" value="Chromosome 5"/>
</dbReference>
<protein>
    <submittedName>
        <fullName evidence="1">Uncharacterized protein</fullName>
    </submittedName>
</protein>
<dbReference type="GeneID" id="80896929"/>